<dbReference type="GO" id="GO:0005634">
    <property type="term" value="C:nucleus"/>
    <property type="evidence" value="ECO:0007669"/>
    <property type="project" value="UniProtKB-SubCell"/>
</dbReference>
<dbReference type="InterPro" id="IPR040706">
    <property type="entry name" value="Zf-MYST"/>
</dbReference>
<dbReference type="InterPro" id="IPR036388">
    <property type="entry name" value="WH-like_DNA-bd_sf"/>
</dbReference>
<dbReference type="GO" id="GO:0006357">
    <property type="term" value="P:regulation of transcription by RNA polymerase II"/>
    <property type="evidence" value="ECO:0007669"/>
    <property type="project" value="TreeGrafter"/>
</dbReference>
<protein>
    <recommendedName>
        <fullName evidence="3 12">Histone acetyltransferase</fullName>
        <ecNumber evidence="3 12">2.3.1.48</ecNumber>
    </recommendedName>
</protein>
<evidence type="ECO:0000256" key="7">
    <source>
        <dbReference type="ARBA" id="ARBA00022833"/>
    </source>
</evidence>
<evidence type="ECO:0000256" key="13">
    <source>
        <dbReference type="SAM" id="MobiDB-lite"/>
    </source>
</evidence>
<evidence type="ECO:0000256" key="12">
    <source>
        <dbReference type="RuleBase" id="RU361211"/>
    </source>
</evidence>
<evidence type="ECO:0000256" key="8">
    <source>
        <dbReference type="ARBA" id="ARBA00022853"/>
    </source>
</evidence>
<comment type="similarity">
    <text evidence="2 12">Belongs to the MYST (SAS/MOZ) family.</text>
</comment>
<evidence type="ECO:0000313" key="15">
    <source>
        <dbReference type="EMBL" id="KXS18628.1"/>
    </source>
</evidence>
<evidence type="ECO:0000256" key="1">
    <source>
        <dbReference type="ARBA" id="ARBA00004123"/>
    </source>
</evidence>
<dbReference type="PANTHER" id="PTHR10615:SF161">
    <property type="entry name" value="HISTONE ACETYLTRANSFERASE KAT7"/>
    <property type="match status" value="1"/>
</dbReference>
<feature type="active site" description="Proton donor/acceptor" evidence="11">
    <location>
        <position position="285"/>
    </location>
</feature>
<dbReference type="Gene3D" id="1.10.10.10">
    <property type="entry name" value="Winged helix-like DNA-binding domain superfamily/Winged helix DNA-binding domain"/>
    <property type="match status" value="1"/>
</dbReference>
<comment type="subcellular location">
    <subcellularLocation>
        <location evidence="1 12">Nucleus</location>
    </subcellularLocation>
</comment>
<dbReference type="FunFam" id="3.30.60.60:FF:000001">
    <property type="entry name" value="Histone acetyltransferase"/>
    <property type="match status" value="1"/>
</dbReference>
<keyword evidence="8" id="KW-0156">Chromatin regulator</keyword>
<evidence type="ECO:0000256" key="6">
    <source>
        <dbReference type="ARBA" id="ARBA00022771"/>
    </source>
</evidence>
<gene>
    <name evidence="15" type="ORF">M427DRAFT_53580</name>
</gene>
<dbReference type="Gene3D" id="3.40.630.30">
    <property type="match status" value="1"/>
</dbReference>
<dbReference type="PROSITE" id="PS51726">
    <property type="entry name" value="MYST_HAT"/>
    <property type="match status" value="1"/>
</dbReference>
<dbReference type="STRING" id="1344416.A0A139APH4"/>
<dbReference type="EMBL" id="KQ965741">
    <property type="protein sequence ID" value="KXS18628.1"/>
    <property type="molecule type" value="Genomic_DNA"/>
</dbReference>
<dbReference type="GO" id="GO:1990467">
    <property type="term" value="C:NuA3a histone acetyltransferase complex"/>
    <property type="evidence" value="ECO:0007669"/>
    <property type="project" value="TreeGrafter"/>
</dbReference>
<dbReference type="OMA" id="LRWTPYI"/>
<dbReference type="Pfam" id="PF01853">
    <property type="entry name" value="MOZ_SAS"/>
    <property type="match status" value="1"/>
</dbReference>
<comment type="catalytic activity">
    <reaction evidence="12">
        <text>L-lysyl-[protein] + acetyl-CoA = N(6)-acetyl-L-lysyl-[protein] + CoA + H(+)</text>
        <dbReference type="Rhea" id="RHEA:45948"/>
        <dbReference type="Rhea" id="RHEA-COMP:9752"/>
        <dbReference type="Rhea" id="RHEA-COMP:10731"/>
        <dbReference type="ChEBI" id="CHEBI:15378"/>
        <dbReference type="ChEBI" id="CHEBI:29969"/>
        <dbReference type="ChEBI" id="CHEBI:57287"/>
        <dbReference type="ChEBI" id="CHEBI:57288"/>
        <dbReference type="ChEBI" id="CHEBI:61930"/>
        <dbReference type="EC" id="2.3.1.48"/>
    </reaction>
</comment>
<keyword evidence="4" id="KW-0808">Transferase</keyword>
<dbReference type="AlphaFoldDB" id="A0A139APH4"/>
<keyword evidence="5" id="KW-0479">Metal-binding</keyword>
<evidence type="ECO:0000256" key="4">
    <source>
        <dbReference type="ARBA" id="ARBA00022679"/>
    </source>
</evidence>
<keyword evidence="10 12" id="KW-0539">Nucleus</keyword>
<evidence type="ECO:0000256" key="11">
    <source>
        <dbReference type="PIRSR" id="PIRSR602717-51"/>
    </source>
</evidence>
<evidence type="ECO:0000313" key="16">
    <source>
        <dbReference type="Proteomes" id="UP000070544"/>
    </source>
</evidence>
<dbReference type="GO" id="GO:0008270">
    <property type="term" value="F:zinc ion binding"/>
    <property type="evidence" value="ECO:0007669"/>
    <property type="project" value="UniProtKB-KW"/>
</dbReference>
<dbReference type="InterPro" id="IPR050603">
    <property type="entry name" value="MYST_HAT"/>
</dbReference>
<dbReference type="InterPro" id="IPR016181">
    <property type="entry name" value="Acyl_CoA_acyltransferase"/>
</dbReference>
<dbReference type="FunFam" id="3.40.630.30:FF:000001">
    <property type="entry name" value="Histone acetyltransferase"/>
    <property type="match status" value="1"/>
</dbReference>
<keyword evidence="16" id="KW-1185">Reference proteome</keyword>
<feature type="compositionally biased region" description="Basic and acidic residues" evidence="13">
    <location>
        <begin position="34"/>
        <end position="57"/>
    </location>
</feature>
<organism evidence="15 16">
    <name type="scientific">Gonapodya prolifera (strain JEL478)</name>
    <name type="common">Monoblepharis prolifera</name>
    <dbReference type="NCBI Taxonomy" id="1344416"/>
    <lineage>
        <taxon>Eukaryota</taxon>
        <taxon>Fungi</taxon>
        <taxon>Fungi incertae sedis</taxon>
        <taxon>Chytridiomycota</taxon>
        <taxon>Chytridiomycota incertae sedis</taxon>
        <taxon>Monoblepharidomycetes</taxon>
        <taxon>Monoblepharidales</taxon>
        <taxon>Gonapodyaceae</taxon>
        <taxon>Gonapodya</taxon>
    </lineage>
</organism>
<sequence>MKSKGKRSRAASEDVDFFGGKLSEEEADTSKTTPGEEDRERFDEARRNAERTLRKLNDPGIENKTPPPPKVPRGSSSAGTPEPVAGRSDADPPASAEDDAEPEPPEEATPIQRIRKIRFGRWEIDTWYAAPFPEEYNQLPVLYLCEFCLKYLKSTYALGRHLAKCDMKHPPGDEIYRDVNLSIFEVDGRKNKIYCQSLCLLAKMFLDHKTLYYDVEPFLFYVLTEVDSSGCHFVGYFSKEKRSGSNYNLSCIVTLPINQRKGYGNLLIDFSYLLGRREGKLGSPEKPLSDLGLLSYRNYWRNAVVEELYRMSEDEVSIQDLSIRTGMTNDDVVAALQACDFIQRNYDTGALELHVNWDLVRRHVERTQAKGLPRAKDECLKWTPMVFGLKR</sequence>
<dbReference type="SUPFAM" id="SSF55729">
    <property type="entry name" value="Acyl-CoA N-acyltransferases (Nat)"/>
    <property type="match status" value="1"/>
</dbReference>
<proteinExistence type="inferred from homology"/>
<evidence type="ECO:0000256" key="9">
    <source>
        <dbReference type="ARBA" id="ARBA00022990"/>
    </source>
</evidence>
<dbReference type="Pfam" id="PF17772">
    <property type="entry name" value="zf-MYST"/>
    <property type="match status" value="1"/>
</dbReference>
<dbReference type="GO" id="GO:0004402">
    <property type="term" value="F:histone acetyltransferase activity"/>
    <property type="evidence" value="ECO:0007669"/>
    <property type="project" value="InterPro"/>
</dbReference>
<evidence type="ECO:0000256" key="10">
    <source>
        <dbReference type="ARBA" id="ARBA00023242"/>
    </source>
</evidence>
<dbReference type="PANTHER" id="PTHR10615">
    <property type="entry name" value="HISTONE ACETYLTRANSFERASE"/>
    <property type="match status" value="1"/>
</dbReference>
<evidence type="ECO:0000256" key="2">
    <source>
        <dbReference type="ARBA" id="ARBA00010107"/>
    </source>
</evidence>
<evidence type="ECO:0000256" key="3">
    <source>
        <dbReference type="ARBA" id="ARBA00013184"/>
    </source>
</evidence>
<keyword evidence="6" id="KW-0863">Zinc-finger</keyword>
<feature type="compositionally biased region" description="Acidic residues" evidence="13">
    <location>
        <begin position="96"/>
        <end position="106"/>
    </location>
</feature>
<feature type="region of interest" description="Disordered" evidence="13">
    <location>
        <begin position="1"/>
        <end position="112"/>
    </location>
</feature>
<dbReference type="Gene3D" id="3.30.60.60">
    <property type="entry name" value="N-acetyl transferase-like"/>
    <property type="match status" value="1"/>
</dbReference>
<evidence type="ECO:0000256" key="5">
    <source>
        <dbReference type="ARBA" id="ARBA00022723"/>
    </source>
</evidence>
<dbReference type="EC" id="2.3.1.48" evidence="3 12"/>
<evidence type="ECO:0000259" key="14">
    <source>
        <dbReference type="PROSITE" id="PS51726"/>
    </source>
</evidence>
<feature type="domain" description="MYST-type HAT" evidence="14">
    <location>
        <begin position="109"/>
        <end position="384"/>
    </location>
</feature>
<keyword evidence="9" id="KW-0007">Acetylation</keyword>
<keyword evidence="7" id="KW-0862">Zinc</keyword>
<dbReference type="GO" id="GO:0003682">
    <property type="term" value="F:chromatin binding"/>
    <property type="evidence" value="ECO:0007669"/>
    <property type="project" value="TreeGrafter"/>
</dbReference>
<dbReference type="OrthoDB" id="787137at2759"/>
<dbReference type="GO" id="GO:0003712">
    <property type="term" value="F:transcription coregulator activity"/>
    <property type="evidence" value="ECO:0007669"/>
    <property type="project" value="TreeGrafter"/>
</dbReference>
<name>A0A139APH4_GONPJ</name>
<dbReference type="GO" id="GO:0031507">
    <property type="term" value="P:heterochromatin formation"/>
    <property type="evidence" value="ECO:0007669"/>
    <property type="project" value="UniProtKB-ARBA"/>
</dbReference>
<dbReference type="InterPro" id="IPR002717">
    <property type="entry name" value="HAT_MYST-type"/>
</dbReference>
<accession>A0A139APH4</accession>
<reference evidence="15 16" key="1">
    <citation type="journal article" date="2015" name="Genome Biol. Evol.">
        <title>Phylogenomic analyses indicate that early fungi evolved digesting cell walls of algal ancestors of land plants.</title>
        <authorList>
            <person name="Chang Y."/>
            <person name="Wang S."/>
            <person name="Sekimoto S."/>
            <person name="Aerts A.L."/>
            <person name="Choi C."/>
            <person name="Clum A."/>
            <person name="LaButti K.M."/>
            <person name="Lindquist E.A."/>
            <person name="Yee Ngan C."/>
            <person name="Ohm R.A."/>
            <person name="Salamov A.A."/>
            <person name="Grigoriev I.V."/>
            <person name="Spatafora J.W."/>
            <person name="Berbee M.L."/>
        </authorList>
    </citation>
    <scope>NUCLEOTIDE SEQUENCE [LARGE SCALE GENOMIC DNA]</scope>
    <source>
        <strain evidence="15 16">JEL478</strain>
    </source>
</reference>
<dbReference type="Proteomes" id="UP000070544">
    <property type="component" value="Unassembled WGS sequence"/>
</dbReference>